<evidence type="ECO:0000256" key="7">
    <source>
        <dbReference type="ARBA" id="ARBA00023180"/>
    </source>
</evidence>
<dbReference type="Proteomes" id="UP001642484">
    <property type="component" value="Unassembled WGS sequence"/>
</dbReference>
<proteinExistence type="predicted"/>
<comment type="caution">
    <text evidence="10">The sequence shown here is derived from an EMBL/GenBank/DDBJ whole genome shotgun (WGS) entry which is preliminary data.</text>
</comment>
<keyword evidence="2" id="KW-0328">Glycosyltransferase</keyword>
<feature type="compositionally biased region" description="Basic and acidic residues" evidence="8">
    <location>
        <begin position="212"/>
        <end position="223"/>
    </location>
</feature>
<feature type="compositionally biased region" description="Acidic residues" evidence="8">
    <location>
        <begin position="173"/>
        <end position="182"/>
    </location>
</feature>
<evidence type="ECO:0000256" key="6">
    <source>
        <dbReference type="ARBA" id="ARBA00023136"/>
    </source>
</evidence>
<keyword evidence="3" id="KW-0808">Transferase</keyword>
<accession>A0ABP0R7I7</accession>
<dbReference type="EMBL" id="CAXAMN010025583">
    <property type="protein sequence ID" value="CAK9096189.1"/>
    <property type="molecule type" value="Genomic_DNA"/>
</dbReference>
<evidence type="ECO:0000313" key="10">
    <source>
        <dbReference type="EMBL" id="CAK9096189.1"/>
    </source>
</evidence>
<evidence type="ECO:0000256" key="8">
    <source>
        <dbReference type="SAM" id="MobiDB-lite"/>
    </source>
</evidence>
<keyword evidence="6" id="KW-0472">Membrane</keyword>
<keyword evidence="7" id="KW-0325">Glycoprotein</keyword>
<evidence type="ECO:0000256" key="4">
    <source>
        <dbReference type="ARBA" id="ARBA00022692"/>
    </source>
</evidence>
<evidence type="ECO:0000256" key="3">
    <source>
        <dbReference type="ARBA" id="ARBA00022679"/>
    </source>
</evidence>
<name>A0ABP0R7I7_9DINO</name>
<evidence type="ECO:0000259" key="9">
    <source>
        <dbReference type="Pfam" id="PF04577"/>
    </source>
</evidence>
<dbReference type="PANTHER" id="PTHR20961:SF38">
    <property type="entry name" value="PROTEIN O-LINKED-MANNOSE BETA-1,4-N-ACETYLGLUCOSAMINYLTRANSFERASE 2"/>
    <property type="match status" value="1"/>
</dbReference>
<feature type="region of interest" description="Disordered" evidence="8">
    <location>
        <begin position="212"/>
        <end position="231"/>
    </location>
</feature>
<evidence type="ECO:0000256" key="2">
    <source>
        <dbReference type="ARBA" id="ARBA00022676"/>
    </source>
</evidence>
<keyword evidence="4" id="KW-0812">Transmembrane</keyword>
<feature type="region of interest" description="Disordered" evidence="8">
    <location>
        <begin position="159"/>
        <end position="182"/>
    </location>
</feature>
<evidence type="ECO:0000313" key="11">
    <source>
        <dbReference type="Proteomes" id="UP001642484"/>
    </source>
</evidence>
<keyword evidence="11" id="KW-1185">Reference proteome</keyword>
<dbReference type="Pfam" id="PF04577">
    <property type="entry name" value="Glyco_transf_61"/>
    <property type="match status" value="1"/>
</dbReference>
<dbReference type="InterPro" id="IPR007657">
    <property type="entry name" value="Glycosyltransferase_61"/>
</dbReference>
<dbReference type="PANTHER" id="PTHR20961">
    <property type="entry name" value="GLYCOSYLTRANSFERASE"/>
    <property type="match status" value="1"/>
</dbReference>
<protein>
    <recommendedName>
        <fullName evidence="9">Glycosyltransferase 61 catalytic domain-containing protein</fullName>
    </recommendedName>
</protein>
<reference evidence="10 11" key="1">
    <citation type="submission" date="2024-02" db="EMBL/GenBank/DDBJ databases">
        <authorList>
            <person name="Chen Y."/>
            <person name="Shah S."/>
            <person name="Dougan E. K."/>
            <person name="Thang M."/>
            <person name="Chan C."/>
        </authorList>
    </citation>
    <scope>NUCLEOTIDE SEQUENCE [LARGE SCALE GENOMIC DNA]</scope>
</reference>
<feature type="domain" description="Glycosyltransferase 61 catalytic" evidence="9">
    <location>
        <begin position="1055"/>
        <end position="1132"/>
    </location>
</feature>
<keyword evidence="5" id="KW-1133">Transmembrane helix</keyword>
<sequence length="1246" mass="139103">MSGDTTEVVVIANFQERTLQGHVAWFHAKAEGELALGIHPWIQIQEVLANTVRLDFEAKDQQLRVHLPSTDSLKLEVQFVVHLPAMRGLPVLMVLEPWDVSCGTMWTTSGFWSLRRGKNGAENDTEGSDGRVVVGLIFAALRKRFGLVLGSLQAGNLSEADCEDGGDHFQDFDGNDDGNDDEDIVPPIAQSESTDQCLEMLRRVQDMEKRIQDEDNEVKRSDPPQEDAAPGSKDLQALFEIPEDAVQSDSSKSMLGRLGSCRTLSEFFDIVSGGHEADSRSFGFPHVQGGCVDEYECGPPAPTKVSLEVGSIMLYATSGKEPNFTLGCALSVFRFGKQGCRLTSFPVPFEAVAKIRMVFIAKLTVKECLAGLDGMRVALSDDDKIATQEAQGSSELMDMILSGEKKPGRKRTQQTTDADEVAAQSKAFQFMPSSFGASKAGGRNIQRCMEGLLNLYRLSFPLQNIFDEHGNVKSTGVAWEDTVKRSPEFFSSYFGHAKKGDRSALIFKYLEDIKRGDEGYGFASRCDRRKRKMWATDGHRVFTYDRCCRVPFTEISQMLLSRWPALARAQERWPARLKSTRRGRWRWRALADLAAQQLERAGRKVNDGDFISAVAELLVFYTWRLRANRAAASRDFDRSSRTVELRTWRRLRRAMEAQRAGPFEACACAGKGYDMLMAMRDNIKRLWLHHANFSKFLTTPSEPAHYLSILQSCANEEVSAHALVYFQQTSLQTNCVSGDVASNIAVAQACILQGRWDRAADLLLLAFALVVLAPWRDCLSLSFWDITADDVVYNAARLASMSSNNAKQRPHLDAPAAVQLLAWRRPEGTALLPRHLTRRAQCFGPARLKQGVCLNAGKILVPQWFGSAVRAALCTEFGALDGESLVQEIDWNQWISRRTWSSTSDAELVPTVFLVPVGTPYANVWHALHWWIPALALKEEMSWGPELHLTLVFDSPRRLAPASWTVDRPEGEDVLKFLGFHQSILQALTPHPVTFLAHSRDETCFQRGTVGFRSFRYDMKDPQMGQQEVALFRRALARAAEGGHGAKPRRASTQRLVLMIRRAKGQPRHISNLGQLEASLRRSRSRWVVEGRALESLSLLEQFSLASQADVLVGAHGAGLAWMVAMHPGSAVTELMPPTLPGYIACIETWDHPRNLRHGIYGGLAHTVGQHHICLRGNATALADPFEVDNFRERSFEIPLKVVLRRIHEVYQAFLVKTCAACTQGGAKCFSCLFWKQRSGQINGLW</sequence>
<evidence type="ECO:0000256" key="5">
    <source>
        <dbReference type="ARBA" id="ARBA00022989"/>
    </source>
</evidence>
<dbReference type="InterPro" id="IPR049625">
    <property type="entry name" value="Glyco_transf_61_cat"/>
</dbReference>
<comment type="subcellular location">
    <subcellularLocation>
        <location evidence="1">Membrane</location>
        <topology evidence="1">Single-pass membrane protein</topology>
    </subcellularLocation>
</comment>
<gene>
    <name evidence="10" type="ORF">CCMP2556_LOCUS45742</name>
</gene>
<evidence type="ECO:0000256" key="1">
    <source>
        <dbReference type="ARBA" id="ARBA00004167"/>
    </source>
</evidence>
<organism evidence="10 11">
    <name type="scientific">Durusdinium trenchii</name>
    <dbReference type="NCBI Taxonomy" id="1381693"/>
    <lineage>
        <taxon>Eukaryota</taxon>
        <taxon>Sar</taxon>
        <taxon>Alveolata</taxon>
        <taxon>Dinophyceae</taxon>
        <taxon>Suessiales</taxon>
        <taxon>Symbiodiniaceae</taxon>
        <taxon>Durusdinium</taxon>
    </lineage>
</organism>